<dbReference type="EMBL" id="JXXN02000617">
    <property type="protein sequence ID" value="THD26831.1"/>
    <property type="molecule type" value="Genomic_DNA"/>
</dbReference>
<gene>
    <name evidence="3" type="ORF">D915_002410</name>
</gene>
<evidence type="ECO:0000313" key="3">
    <source>
        <dbReference type="EMBL" id="THD26831.1"/>
    </source>
</evidence>
<dbReference type="InterPro" id="IPR018244">
    <property type="entry name" value="Allrgn_V5/Tpx1_CS"/>
</dbReference>
<name>A0A4E0RJV9_FASHE</name>
<keyword evidence="4" id="KW-1185">Reference proteome</keyword>
<dbReference type="SMART" id="SM00198">
    <property type="entry name" value="SCP"/>
    <property type="match status" value="1"/>
</dbReference>
<dbReference type="Pfam" id="PF00188">
    <property type="entry name" value="CAP"/>
    <property type="match status" value="1"/>
</dbReference>
<dbReference type="SUPFAM" id="SSF55797">
    <property type="entry name" value="PR-1-like"/>
    <property type="match status" value="1"/>
</dbReference>
<reference evidence="3" key="1">
    <citation type="submission" date="2019-03" db="EMBL/GenBank/DDBJ databases">
        <title>Improved annotation for the trematode Fasciola hepatica.</title>
        <authorList>
            <person name="Choi Y.-J."/>
            <person name="Martin J."/>
            <person name="Mitreva M."/>
        </authorList>
    </citation>
    <scope>NUCLEOTIDE SEQUENCE [LARGE SCALE GENOMIC DNA]</scope>
</reference>
<organism evidence="3 4">
    <name type="scientific">Fasciola hepatica</name>
    <name type="common">Liver fluke</name>
    <dbReference type="NCBI Taxonomy" id="6192"/>
    <lineage>
        <taxon>Eukaryota</taxon>
        <taxon>Metazoa</taxon>
        <taxon>Spiralia</taxon>
        <taxon>Lophotrochozoa</taxon>
        <taxon>Platyhelminthes</taxon>
        <taxon>Trematoda</taxon>
        <taxon>Digenea</taxon>
        <taxon>Plagiorchiida</taxon>
        <taxon>Echinostomata</taxon>
        <taxon>Echinostomatoidea</taxon>
        <taxon>Fasciolidae</taxon>
        <taxon>Fasciola</taxon>
    </lineage>
</organism>
<dbReference type="CDD" id="cd05382">
    <property type="entry name" value="CAP_GAPR1-like"/>
    <property type="match status" value="1"/>
</dbReference>
<dbReference type="InterPro" id="IPR002413">
    <property type="entry name" value="V5_allergen-like"/>
</dbReference>
<comment type="caution">
    <text evidence="3">The sequence shown here is derived from an EMBL/GenBank/DDBJ whole genome shotgun (WGS) entry which is preliminary data.</text>
</comment>
<dbReference type="PRINTS" id="PR00838">
    <property type="entry name" value="V5ALLERGEN"/>
</dbReference>
<dbReference type="PROSITE" id="PS01009">
    <property type="entry name" value="CRISP_1"/>
    <property type="match status" value="1"/>
</dbReference>
<feature type="compositionally biased region" description="Polar residues" evidence="1">
    <location>
        <begin position="138"/>
        <end position="147"/>
    </location>
</feature>
<dbReference type="InterPro" id="IPR035940">
    <property type="entry name" value="CAP_sf"/>
</dbReference>
<sequence length="166" mass="18305">MVDRTFNNEAITAHNYFRSAHGCPNIVYDAELAKQAQSWASHLAKTGNMQHSKAQGYGENLAYKWSSSQGALSGKEATQMWYDEIQYHNFKGQFQPKSGHFTQVIWKSSKKAGFGRAVSADGKAVYVVGRYTPAGNVQGQFTENVPKSTKPVKPVSDDPVTIDDLA</sequence>
<feature type="region of interest" description="Disordered" evidence="1">
    <location>
        <begin position="138"/>
        <end position="166"/>
    </location>
</feature>
<dbReference type="Proteomes" id="UP000230066">
    <property type="component" value="Unassembled WGS sequence"/>
</dbReference>
<evidence type="ECO:0000313" key="4">
    <source>
        <dbReference type="Proteomes" id="UP000230066"/>
    </source>
</evidence>
<dbReference type="PRINTS" id="PR00837">
    <property type="entry name" value="V5TPXLIKE"/>
</dbReference>
<dbReference type="PANTHER" id="PTHR10334">
    <property type="entry name" value="CYSTEINE-RICH SECRETORY PROTEIN-RELATED"/>
    <property type="match status" value="1"/>
</dbReference>
<evidence type="ECO:0000259" key="2">
    <source>
        <dbReference type="SMART" id="SM00198"/>
    </source>
</evidence>
<dbReference type="InterPro" id="IPR001283">
    <property type="entry name" value="CRISP-related"/>
</dbReference>
<accession>A0A4E0RJV9</accession>
<dbReference type="FunFam" id="3.40.33.10:FF:000002">
    <property type="entry name" value="Golgi-associated plant pathogenesis-related protein 1"/>
    <property type="match status" value="1"/>
</dbReference>
<proteinExistence type="predicted"/>
<dbReference type="Gene3D" id="3.40.33.10">
    <property type="entry name" value="CAP"/>
    <property type="match status" value="1"/>
</dbReference>
<dbReference type="InterPro" id="IPR034113">
    <property type="entry name" value="SCP_GAPR1-like"/>
</dbReference>
<dbReference type="AlphaFoldDB" id="A0A4E0RJV9"/>
<dbReference type="GO" id="GO:0005576">
    <property type="term" value="C:extracellular region"/>
    <property type="evidence" value="ECO:0007669"/>
    <property type="project" value="InterPro"/>
</dbReference>
<feature type="domain" description="SCP" evidence="2">
    <location>
        <begin position="5"/>
        <end position="139"/>
    </location>
</feature>
<protein>
    <submittedName>
        <fullName evidence="3">Golgi-associated plant pathogenesis protein 1</fullName>
    </submittedName>
</protein>
<dbReference type="InterPro" id="IPR014044">
    <property type="entry name" value="CAP_dom"/>
</dbReference>
<evidence type="ECO:0000256" key="1">
    <source>
        <dbReference type="SAM" id="MobiDB-lite"/>
    </source>
</evidence>